<sequence>MYSKINQWNKLANDFRDLKEDEELTILLGDRRYIVRVLTNEESNSENEILKEKIGQLKSAYKDKVNDIKAYEEVFNEIGKVVCTVKNDKEAIYSIAKILDSLKLSD</sequence>
<dbReference type="Proteomes" id="UP000283095">
    <property type="component" value="Chromosome"/>
</dbReference>
<dbReference type="KEGG" id="pasa:BAOM_3082"/>
<gene>
    <name evidence="1" type="ORF">BAOM_3082</name>
</gene>
<reference evidence="1 2" key="1">
    <citation type="submission" date="2018-01" db="EMBL/GenBank/DDBJ databases">
        <title>Bacillus asahii Genome sequencing and assembly.</title>
        <authorList>
            <person name="Jiang H."/>
            <person name="Feng Y."/>
            <person name="Zhao F."/>
            <person name="Lin X."/>
        </authorList>
    </citation>
    <scope>NUCLEOTIDE SEQUENCE [LARGE SCALE GENOMIC DNA]</scope>
    <source>
        <strain evidence="1 2">OM18</strain>
    </source>
</reference>
<dbReference type="RefSeq" id="WP_127760813.1">
    <property type="nucleotide sequence ID" value="NZ_CP026095.1"/>
</dbReference>
<protein>
    <submittedName>
        <fullName evidence="1">Uncharacterized protein</fullName>
    </submittedName>
</protein>
<proteinExistence type="predicted"/>
<accession>A0A3Q9RP79</accession>
<dbReference type="EMBL" id="CP026095">
    <property type="protein sequence ID" value="AZV43691.1"/>
    <property type="molecule type" value="Genomic_DNA"/>
</dbReference>
<name>A0A3Q9RP79_9BACI</name>
<dbReference type="AlphaFoldDB" id="A0A3Q9RP79"/>
<evidence type="ECO:0000313" key="2">
    <source>
        <dbReference type="Proteomes" id="UP000283095"/>
    </source>
</evidence>
<organism evidence="1 2">
    <name type="scientific">Peribacillus asahii</name>
    <dbReference type="NCBI Taxonomy" id="228899"/>
    <lineage>
        <taxon>Bacteria</taxon>
        <taxon>Bacillati</taxon>
        <taxon>Bacillota</taxon>
        <taxon>Bacilli</taxon>
        <taxon>Bacillales</taxon>
        <taxon>Bacillaceae</taxon>
        <taxon>Peribacillus</taxon>
    </lineage>
</organism>
<evidence type="ECO:0000313" key="1">
    <source>
        <dbReference type="EMBL" id="AZV43691.1"/>
    </source>
</evidence>